<dbReference type="EMBL" id="BSEV01000001">
    <property type="protein sequence ID" value="GLK07503.1"/>
    <property type="molecule type" value="Genomic_DNA"/>
</dbReference>
<dbReference type="InterPro" id="IPR016032">
    <property type="entry name" value="Sig_transdc_resp-reg_C-effctor"/>
</dbReference>
<dbReference type="AlphaFoldDB" id="A0A9W6HWW5"/>
<dbReference type="Gene3D" id="1.10.10.10">
    <property type="entry name" value="Winged helix-like DNA-binding domain superfamily/Winged helix DNA-binding domain"/>
    <property type="match status" value="1"/>
</dbReference>
<dbReference type="GO" id="GO:0006355">
    <property type="term" value="P:regulation of DNA-templated transcription"/>
    <property type="evidence" value="ECO:0007669"/>
    <property type="project" value="InterPro"/>
</dbReference>
<feature type="domain" description="HTH luxR-type" evidence="1">
    <location>
        <begin position="158"/>
        <end position="215"/>
    </location>
</feature>
<sequence>MTVDPDRNVTLRGEQELAERAGHLFLGAEREFVCAAGDLRTWAMPGMRARIVEARRRTATPLTVRKLFNPQVLGDERAERHLFEVADRGAHVRICTTGLPYETIVIDDRVAILAGPPVRGERAYTVVRSPDVVRSVSSLFRATWDAATELAEFRRVRPPVLGQESLRILAMLGAGHKDEAAARELGLSLRTYRRRVAELMRLLDARSRFEAGLRARELGLTG</sequence>
<dbReference type="PANTHER" id="PTHR34293">
    <property type="entry name" value="HTH-TYPE TRANSCRIPTIONAL REGULATOR TRMBL2"/>
    <property type="match status" value="1"/>
</dbReference>
<reference evidence="2" key="2">
    <citation type="submission" date="2023-01" db="EMBL/GenBank/DDBJ databases">
        <authorList>
            <person name="Sun Q."/>
            <person name="Evtushenko L."/>
        </authorList>
    </citation>
    <scope>NUCLEOTIDE SEQUENCE</scope>
    <source>
        <strain evidence="2">VKM Ac-2007</strain>
    </source>
</reference>
<organism evidence="2 3">
    <name type="scientific">Streptosporangium carneum</name>
    <dbReference type="NCBI Taxonomy" id="47481"/>
    <lineage>
        <taxon>Bacteria</taxon>
        <taxon>Bacillati</taxon>
        <taxon>Actinomycetota</taxon>
        <taxon>Actinomycetes</taxon>
        <taxon>Streptosporangiales</taxon>
        <taxon>Streptosporangiaceae</taxon>
        <taxon>Streptosporangium</taxon>
    </lineage>
</organism>
<evidence type="ECO:0000313" key="2">
    <source>
        <dbReference type="EMBL" id="GLK07503.1"/>
    </source>
</evidence>
<dbReference type="SUPFAM" id="SSF46894">
    <property type="entry name" value="C-terminal effector domain of the bipartite response regulators"/>
    <property type="match status" value="1"/>
</dbReference>
<accession>A0A9W6HWW5</accession>
<gene>
    <name evidence="2" type="ORF">GCM10017600_09080</name>
</gene>
<dbReference type="PANTHER" id="PTHR34293:SF1">
    <property type="entry name" value="HTH-TYPE TRANSCRIPTIONAL REGULATOR TRMBL2"/>
    <property type="match status" value="1"/>
</dbReference>
<dbReference type="GO" id="GO:0003677">
    <property type="term" value="F:DNA binding"/>
    <property type="evidence" value="ECO:0007669"/>
    <property type="project" value="InterPro"/>
</dbReference>
<proteinExistence type="predicted"/>
<name>A0A9W6HWW5_9ACTN</name>
<dbReference type="InterPro" id="IPR051797">
    <property type="entry name" value="TrmB-like"/>
</dbReference>
<evidence type="ECO:0000313" key="3">
    <source>
        <dbReference type="Proteomes" id="UP001143474"/>
    </source>
</evidence>
<protein>
    <recommendedName>
        <fullName evidence="1">HTH luxR-type domain-containing protein</fullName>
    </recommendedName>
</protein>
<dbReference type="InterPro" id="IPR036388">
    <property type="entry name" value="WH-like_DNA-bd_sf"/>
</dbReference>
<dbReference type="RefSeq" id="WP_271216034.1">
    <property type="nucleotide sequence ID" value="NZ_BAAAVD010000006.1"/>
</dbReference>
<dbReference type="InterPro" id="IPR000792">
    <property type="entry name" value="Tscrpt_reg_LuxR_C"/>
</dbReference>
<evidence type="ECO:0000259" key="1">
    <source>
        <dbReference type="SMART" id="SM00421"/>
    </source>
</evidence>
<keyword evidence="3" id="KW-1185">Reference proteome</keyword>
<dbReference type="SMART" id="SM00421">
    <property type="entry name" value="HTH_LUXR"/>
    <property type="match status" value="1"/>
</dbReference>
<reference evidence="2" key="1">
    <citation type="journal article" date="2014" name="Int. J. Syst. Evol. Microbiol.">
        <title>Complete genome sequence of Corynebacterium casei LMG S-19264T (=DSM 44701T), isolated from a smear-ripened cheese.</title>
        <authorList>
            <consortium name="US DOE Joint Genome Institute (JGI-PGF)"/>
            <person name="Walter F."/>
            <person name="Albersmeier A."/>
            <person name="Kalinowski J."/>
            <person name="Ruckert C."/>
        </authorList>
    </citation>
    <scope>NUCLEOTIDE SEQUENCE</scope>
    <source>
        <strain evidence="2">VKM Ac-2007</strain>
    </source>
</reference>
<dbReference type="Proteomes" id="UP001143474">
    <property type="component" value="Unassembled WGS sequence"/>
</dbReference>
<comment type="caution">
    <text evidence="2">The sequence shown here is derived from an EMBL/GenBank/DDBJ whole genome shotgun (WGS) entry which is preliminary data.</text>
</comment>